<comment type="caution">
    <text evidence="1">The sequence shown here is derived from an EMBL/GenBank/DDBJ whole genome shotgun (WGS) entry which is preliminary data.</text>
</comment>
<keyword evidence="2" id="KW-1185">Reference proteome</keyword>
<evidence type="ECO:0000313" key="1">
    <source>
        <dbReference type="EMBL" id="KAK2163095.1"/>
    </source>
</evidence>
<accession>A0AAD9K365</accession>
<dbReference type="Proteomes" id="UP001209878">
    <property type="component" value="Unassembled WGS sequence"/>
</dbReference>
<proteinExistence type="predicted"/>
<organism evidence="1 2">
    <name type="scientific">Ridgeia piscesae</name>
    <name type="common">Tubeworm</name>
    <dbReference type="NCBI Taxonomy" id="27915"/>
    <lineage>
        <taxon>Eukaryota</taxon>
        <taxon>Metazoa</taxon>
        <taxon>Spiralia</taxon>
        <taxon>Lophotrochozoa</taxon>
        <taxon>Annelida</taxon>
        <taxon>Polychaeta</taxon>
        <taxon>Sedentaria</taxon>
        <taxon>Canalipalpata</taxon>
        <taxon>Sabellida</taxon>
        <taxon>Siboglinidae</taxon>
        <taxon>Ridgeia</taxon>
    </lineage>
</organism>
<gene>
    <name evidence="1" type="ORF">NP493_1482g00053</name>
</gene>
<dbReference type="EMBL" id="JAODUO010001481">
    <property type="protein sequence ID" value="KAK2163095.1"/>
    <property type="molecule type" value="Genomic_DNA"/>
</dbReference>
<sequence length="46" mass="5410">MFNTEHVTAVYKRSPQTNSSKVVKRLFSMYDTRQYLELDASNNPEI</sequence>
<reference evidence="1" key="1">
    <citation type="journal article" date="2023" name="Mol. Biol. Evol.">
        <title>Third-Generation Sequencing Reveals the Adaptive Role of the Epigenome in Three Deep-Sea Polychaetes.</title>
        <authorList>
            <person name="Perez M."/>
            <person name="Aroh O."/>
            <person name="Sun Y."/>
            <person name="Lan Y."/>
            <person name="Juniper S.K."/>
            <person name="Young C.R."/>
            <person name="Angers B."/>
            <person name="Qian P.Y."/>
        </authorList>
    </citation>
    <scope>NUCLEOTIDE SEQUENCE</scope>
    <source>
        <strain evidence="1">R07B-5</strain>
    </source>
</reference>
<evidence type="ECO:0000313" key="2">
    <source>
        <dbReference type="Proteomes" id="UP001209878"/>
    </source>
</evidence>
<name>A0AAD9K365_RIDPI</name>
<dbReference type="AlphaFoldDB" id="A0AAD9K365"/>
<protein>
    <submittedName>
        <fullName evidence="1">Uncharacterized protein</fullName>
    </submittedName>
</protein>